<evidence type="ECO:0000313" key="11">
    <source>
        <dbReference type="EMBL" id="GEL58427.1"/>
    </source>
</evidence>
<dbReference type="STRING" id="1231339.Abci_017_261"/>
<dbReference type="AlphaFoldDB" id="A0A0D6N4Y4"/>
<dbReference type="Gene3D" id="1.20.1560.10">
    <property type="entry name" value="ABC transporter type 1, transmembrane domain"/>
    <property type="match status" value="1"/>
</dbReference>
<feature type="transmembrane region" description="Helical" evidence="7">
    <location>
        <begin position="21"/>
        <end position="45"/>
    </location>
</feature>
<dbReference type="Proteomes" id="UP000032671">
    <property type="component" value="Unassembled WGS sequence"/>
</dbReference>
<feature type="transmembrane region" description="Helical" evidence="7">
    <location>
        <begin position="244"/>
        <end position="269"/>
    </location>
</feature>
<dbReference type="GO" id="GO:0042883">
    <property type="term" value="P:cysteine transport"/>
    <property type="evidence" value="ECO:0007669"/>
    <property type="project" value="InterPro"/>
</dbReference>
<keyword evidence="2 7" id="KW-0812">Transmembrane</keyword>
<protein>
    <submittedName>
        <fullName evidence="10">ABC transporter cysteine exporter CydD</fullName>
    </submittedName>
</protein>
<dbReference type="SUPFAM" id="SSF90123">
    <property type="entry name" value="ABC transporter transmembrane region"/>
    <property type="match status" value="1"/>
</dbReference>
<dbReference type="InterPro" id="IPR003439">
    <property type="entry name" value="ABC_transporter-like_ATP-bd"/>
</dbReference>
<evidence type="ECO:0000256" key="2">
    <source>
        <dbReference type="ARBA" id="ARBA00022692"/>
    </source>
</evidence>
<reference evidence="11 13" key="2">
    <citation type="submission" date="2019-07" db="EMBL/GenBank/DDBJ databases">
        <title>Whole genome shotgun sequence of Acetobacter cibinongensis NBRC 16605.</title>
        <authorList>
            <person name="Hosoyama A."/>
            <person name="Uohara A."/>
            <person name="Ohji S."/>
            <person name="Ichikawa N."/>
        </authorList>
    </citation>
    <scope>NUCLEOTIDE SEQUENCE [LARGE SCALE GENOMIC DNA]</scope>
    <source>
        <strain evidence="11 13">NBRC 16605</strain>
    </source>
</reference>
<dbReference type="InterPro" id="IPR036640">
    <property type="entry name" value="ABC1_TM_sf"/>
</dbReference>
<evidence type="ECO:0000259" key="8">
    <source>
        <dbReference type="PROSITE" id="PS50893"/>
    </source>
</evidence>
<dbReference type="PROSITE" id="PS50893">
    <property type="entry name" value="ABC_TRANSPORTER_2"/>
    <property type="match status" value="1"/>
</dbReference>
<dbReference type="GO" id="GO:0016887">
    <property type="term" value="F:ATP hydrolysis activity"/>
    <property type="evidence" value="ECO:0007669"/>
    <property type="project" value="InterPro"/>
</dbReference>
<keyword evidence="5 7" id="KW-1133">Transmembrane helix</keyword>
<dbReference type="RefSeq" id="WP_048839085.1">
    <property type="nucleotide sequence ID" value="NZ_BAMV01000017.1"/>
</dbReference>
<evidence type="ECO:0000259" key="9">
    <source>
        <dbReference type="PROSITE" id="PS50929"/>
    </source>
</evidence>
<dbReference type="InterPro" id="IPR017871">
    <property type="entry name" value="ABC_transporter-like_CS"/>
</dbReference>
<evidence type="ECO:0000256" key="3">
    <source>
        <dbReference type="ARBA" id="ARBA00022741"/>
    </source>
</evidence>
<dbReference type="SUPFAM" id="SSF52540">
    <property type="entry name" value="P-loop containing nucleoside triphosphate hydrolases"/>
    <property type="match status" value="1"/>
</dbReference>
<keyword evidence="3" id="KW-0547">Nucleotide-binding</keyword>
<dbReference type="PANTHER" id="PTHR24221">
    <property type="entry name" value="ATP-BINDING CASSETTE SUB-FAMILY B"/>
    <property type="match status" value="1"/>
</dbReference>
<feature type="transmembrane region" description="Helical" evidence="7">
    <location>
        <begin position="139"/>
        <end position="159"/>
    </location>
</feature>
<dbReference type="EMBL" id="BAMV01000017">
    <property type="protein sequence ID" value="GAN61077.1"/>
    <property type="molecule type" value="Genomic_DNA"/>
</dbReference>
<evidence type="ECO:0000313" key="10">
    <source>
        <dbReference type="EMBL" id="GAN61077.1"/>
    </source>
</evidence>
<accession>A0A0D6N4Y4</accession>
<keyword evidence="6 7" id="KW-0472">Membrane</keyword>
<dbReference type="Pfam" id="PF00664">
    <property type="entry name" value="ABC_membrane"/>
    <property type="match status" value="1"/>
</dbReference>
<dbReference type="GO" id="GO:0140359">
    <property type="term" value="F:ABC-type transporter activity"/>
    <property type="evidence" value="ECO:0007669"/>
    <property type="project" value="InterPro"/>
</dbReference>
<accession>A0A6N3SNR3</accession>
<dbReference type="PANTHER" id="PTHR24221:SF654">
    <property type="entry name" value="ATP-BINDING CASSETTE SUB-FAMILY B MEMBER 6"/>
    <property type="match status" value="1"/>
</dbReference>
<dbReference type="InterPro" id="IPR039421">
    <property type="entry name" value="Type_1_exporter"/>
</dbReference>
<dbReference type="SMART" id="SM00382">
    <property type="entry name" value="AAA"/>
    <property type="match status" value="1"/>
</dbReference>
<dbReference type="PROSITE" id="PS00211">
    <property type="entry name" value="ABC_TRANSPORTER_1"/>
    <property type="match status" value="1"/>
</dbReference>
<evidence type="ECO:0000313" key="13">
    <source>
        <dbReference type="Proteomes" id="UP000321891"/>
    </source>
</evidence>
<dbReference type="Gene3D" id="3.40.50.300">
    <property type="entry name" value="P-loop containing nucleotide triphosphate hydrolases"/>
    <property type="match status" value="1"/>
</dbReference>
<evidence type="ECO:0000256" key="5">
    <source>
        <dbReference type="ARBA" id="ARBA00022989"/>
    </source>
</evidence>
<dbReference type="EMBL" id="BJVU01000003">
    <property type="protein sequence ID" value="GEL58427.1"/>
    <property type="molecule type" value="Genomic_DNA"/>
</dbReference>
<evidence type="ECO:0000256" key="1">
    <source>
        <dbReference type="ARBA" id="ARBA00004651"/>
    </source>
</evidence>
<dbReference type="GO" id="GO:0005524">
    <property type="term" value="F:ATP binding"/>
    <property type="evidence" value="ECO:0007669"/>
    <property type="project" value="UniProtKB-KW"/>
</dbReference>
<dbReference type="InterPro" id="IPR027417">
    <property type="entry name" value="P-loop_NTPase"/>
</dbReference>
<proteinExistence type="predicted"/>
<reference evidence="10 12" key="1">
    <citation type="submission" date="2012-11" db="EMBL/GenBank/DDBJ databases">
        <title>Whole genome sequence of Acetobacter cibinongensis 4H-1.</title>
        <authorList>
            <person name="Azuma Y."/>
            <person name="Higashiura N."/>
            <person name="Hirakawa H."/>
            <person name="Matsushita K."/>
        </authorList>
    </citation>
    <scope>NUCLEOTIDE SEQUENCE [LARGE SCALE GENOMIC DNA]</scope>
    <source>
        <strain evidence="10 12">4H-1</strain>
    </source>
</reference>
<evidence type="ECO:0000256" key="7">
    <source>
        <dbReference type="SAM" id="Phobius"/>
    </source>
</evidence>
<evidence type="ECO:0000313" key="12">
    <source>
        <dbReference type="Proteomes" id="UP000032671"/>
    </source>
</evidence>
<organism evidence="10 12">
    <name type="scientific">Acetobacter cibinongensis</name>
    <dbReference type="NCBI Taxonomy" id="146475"/>
    <lineage>
        <taxon>Bacteria</taxon>
        <taxon>Pseudomonadati</taxon>
        <taxon>Pseudomonadota</taxon>
        <taxon>Alphaproteobacteria</taxon>
        <taxon>Acetobacterales</taxon>
        <taxon>Acetobacteraceae</taxon>
        <taxon>Acetobacter</taxon>
    </lineage>
</organism>
<dbReference type="InterPro" id="IPR011527">
    <property type="entry name" value="ABC1_TM_dom"/>
</dbReference>
<dbReference type="InterPro" id="IPR003593">
    <property type="entry name" value="AAA+_ATPase"/>
</dbReference>
<dbReference type="GO" id="GO:0005886">
    <property type="term" value="C:plasma membrane"/>
    <property type="evidence" value="ECO:0007669"/>
    <property type="project" value="UniProtKB-SubCell"/>
</dbReference>
<feature type="transmembrane region" description="Helical" evidence="7">
    <location>
        <begin position="165"/>
        <end position="184"/>
    </location>
</feature>
<feature type="domain" description="ABC transmembrane type-1" evidence="9">
    <location>
        <begin position="25"/>
        <end position="307"/>
    </location>
</feature>
<comment type="subcellular location">
    <subcellularLocation>
        <location evidence="1">Cell membrane</location>
        <topology evidence="1">Multi-pass membrane protein</topology>
    </subcellularLocation>
</comment>
<feature type="domain" description="ABC transporter" evidence="8">
    <location>
        <begin position="345"/>
        <end position="562"/>
    </location>
</feature>
<keyword evidence="13" id="KW-1185">Reference proteome</keyword>
<sequence>MQSSQSQTQWQLSGLTRRARGLLGASVALGSGAAILFVWQLSLLAHLVDDLTFQGQPLTSVESDFLKVIAFSAGFLVLQWLADMAGTEAGLRISASVQQDGLKHLFRAGPVGSATQPTGQLVTTLTEATTALEPYFAQYIPRAAMMVVLPLFILARVFALDGWSFVVLACTGPLVPLFMALVGYSAQSVMDRQWVQLVLMGSSFMDYLKGLRTVRLFAQTQNSIKAMTAQTEAHRLATLSVMRIAFLTSAVLEFFASLSIALVAVIFGARLLSGTADFRSAFLVLLLAPEYFMPLRAFSASYHARQNANAAAKRLADLFTLPAYAAARYGTEQPKHAGSVEALSCHMLSAGYATGKTEQINCVTATFYKGQLSVLVGESGAGKTTLLRAVLGFLPLSSDTCAAFDQNGQSIALQNCRMAWVPQRPLLVFGTIAENLRLAAPHASLADLHHVAEQADILPFIQSLPHGFETQVGERGSSLSGGQLKRLALARALLGKPDILCVDEPTAHLNSESTASITQTLSRCARDCIVIAATHQDTLISHADQVLYVSQGHVTSFRERAVA</sequence>
<evidence type="ECO:0000256" key="6">
    <source>
        <dbReference type="ARBA" id="ARBA00023136"/>
    </source>
</evidence>
<dbReference type="InterPro" id="IPR014216">
    <property type="entry name" value="ABC_transptr_CydD"/>
</dbReference>
<dbReference type="CDD" id="cd18584">
    <property type="entry name" value="ABC_6TM_AarD_CydD"/>
    <property type="match status" value="1"/>
</dbReference>
<keyword evidence="4" id="KW-0067">ATP-binding</keyword>
<comment type="caution">
    <text evidence="10">The sequence shown here is derived from an EMBL/GenBank/DDBJ whole genome shotgun (WGS) entry which is preliminary data.</text>
</comment>
<gene>
    <name evidence="10" type="ORF">Abci_017_261</name>
    <name evidence="11" type="ORF">ACI01nite_10290</name>
</gene>
<dbReference type="PROSITE" id="PS50929">
    <property type="entry name" value="ABC_TM1F"/>
    <property type="match status" value="1"/>
</dbReference>
<feature type="transmembrane region" description="Helical" evidence="7">
    <location>
        <begin position="65"/>
        <end position="82"/>
    </location>
</feature>
<name>A0A0D6N4Y4_9PROT</name>
<evidence type="ECO:0000256" key="4">
    <source>
        <dbReference type="ARBA" id="ARBA00022840"/>
    </source>
</evidence>
<dbReference type="Proteomes" id="UP000321891">
    <property type="component" value="Unassembled WGS sequence"/>
</dbReference>
<dbReference type="Pfam" id="PF00005">
    <property type="entry name" value="ABC_tran"/>
    <property type="match status" value="1"/>
</dbReference>
<dbReference type="NCBIfam" id="TIGR02857">
    <property type="entry name" value="CydD"/>
    <property type="match status" value="1"/>
</dbReference>